<dbReference type="Proteomes" id="UP000221165">
    <property type="component" value="Unassembled WGS sequence"/>
</dbReference>
<protein>
    <submittedName>
        <fullName evidence="2">Non-specific serine threonine protein kinase</fullName>
    </submittedName>
</protein>
<dbReference type="EMBL" id="MIGC01005503">
    <property type="protein sequence ID" value="PHJ16892.1"/>
    <property type="molecule type" value="Genomic_DNA"/>
</dbReference>
<feature type="compositionally biased region" description="Polar residues" evidence="1">
    <location>
        <begin position="143"/>
        <end position="157"/>
    </location>
</feature>
<organism evidence="2 3">
    <name type="scientific">Cystoisospora suis</name>
    <dbReference type="NCBI Taxonomy" id="483139"/>
    <lineage>
        <taxon>Eukaryota</taxon>
        <taxon>Sar</taxon>
        <taxon>Alveolata</taxon>
        <taxon>Apicomplexa</taxon>
        <taxon>Conoidasida</taxon>
        <taxon>Coccidia</taxon>
        <taxon>Eucoccidiorida</taxon>
        <taxon>Eimeriorina</taxon>
        <taxon>Sarcocystidae</taxon>
        <taxon>Cystoisospora</taxon>
    </lineage>
</organism>
<proteinExistence type="predicted"/>
<evidence type="ECO:0000256" key="1">
    <source>
        <dbReference type="SAM" id="MobiDB-lite"/>
    </source>
</evidence>
<dbReference type="RefSeq" id="XP_067918617.1">
    <property type="nucleotide sequence ID" value="XM_068069407.1"/>
</dbReference>
<dbReference type="VEuPathDB" id="ToxoDB:CSUI_009291"/>
<feature type="region of interest" description="Disordered" evidence="1">
    <location>
        <begin position="176"/>
        <end position="281"/>
    </location>
</feature>
<reference evidence="2 3" key="1">
    <citation type="journal article" date="2017" name="Int. J. Parasitol.">
        <title>The genome of the protozoan parasite Cystoisospora suis and a reverse vaccinology approach to identify vaccine candidates.</title>
        <authorList>
            <person name="Palmieri N."/>
            <person name="Shrestha A."/>
            <person name="Ruttkowski B."/>
            <person name="Beck T."/>
            <person name="Vogl C."/>
            <person name="Tomley F."/>
            <person name="Blake D.P."/>
            <person name="Joachim A."/>
        </authorList>
    </citation>
    <scope>NUCLEOTIDE SEQUENCE [LARGE SCALE GENOMIC DNA]</scope>
    <source>
        <strain evidence="2 3">Wien I</strain>
    </source>
</reference>
<feature type="region of interest" description="Disordered" evidence="1">
    <location>
        <begin position="515"/>
        <end position="540"/>
    </location>
</feature>
<feature type="compositionally biased region" description="Low complexity" evidence="1">
    <location>
        <begin position="244"/>
        <end position="265"/>
    </location>
</feature>
<keyword evidence="2" id="KW-0808">Transferase</keyword>
<feature type="non-terminal residue" evidence="2">
    <location>
        <position position="540"/>
    </location>
</feature>
<dbReference type="AlphaFoldDB" id="A0A2C6KK94"/>
<dbReference type="GeneID" id="94432618"/>
<keyword evidence="3" id="KW-1185">Reference proteome</keyword>
<feature type="region of interest" description="Disordered" evidence="1">
    <location>
        <begin position="1"/>
        <end position="157"/>
    </location>
</feature>
<dbReference type="GO" id="GO:0016301">
    <property type="term" value="F:kinase activity"/>
    <property type="evidence" value="ECO:0007669"/>
    <property type="project" value="UniProtKB-KW"/>
</dbReference>
<gene>
    <name evidence="2" type="ORF">CSUI_009291</name>
</gene>
<feature type="region of interest" description="Disordered" evidence="1">
    <location>
        <begin position="392"/>
        <end position="414"/>
    </location>
</feature>
<feature type="compositionally biased region" description="Polar residues" evidence="1">
    <location>
        <begin position="180"/>
        <end position="200"/>
    </location>
</feature>
<evidence type="ECO:0000313" key="3">
    <source>
        <dbReference type="Proteomes" id="UP000221165"/>
    </source>
</evidence>
<feature type="compositionally biased region" description="Basic and acidic residues" evidence="1">
    <location>
        <begin position="529"/>
        <end position="540"/>
    </location>
</feature>
<name>A0A2C6KK94_9APIC</name>
<sequence length="540" mass="54014">MSDPSGARAPAPPHSPNQAGPPQQHSFPPGVLHQMPVVGHSPHYPGPHLMHAGAGQDFSPPGMPYSVAGLPQPQQVPSLPGAYPSTLGPSPPQLAASPVGRGSGQGRGPIPPVGSDQLVPSGFPSHATAPGQLGHGSPGSFPPSLSQSGPPHSGLQQKVLTQPHCSTGGVTASLGGLLQPVQSPHTTSLAQQPSFVSSAPSHPPQLAPGSAPSLATPGGLTQTISGVAHPFSPAVAQHEHALHSVPHSFSPPSAPPLASQTAPSAGLLPPEQLNPLPVSAPASAPALMGPNISGSVSPAARSQLSVASEARSSAGGTVPFSGTALSGSVNPPSLEATAAASASPAAAGSSFFPLSSCSSVPLSSTTLFSPSSFTSASTVRMLVDFLRRVPSFSSDSSSGSPGNTVDQASSSDPCSCSRCPRLSSGSTNSTSAAQQTSARVTAVRRCVSVLAELRGSEASSAALSLVPAVLLLLDRTPPSMVEGEVHTFRQVLLTLLRLVAIGVASTPLSQLTVAAEVSKPEVSPQQEDSSIRKEGEQQMG</sequence>
<keyword evidence="2" id="KW-0418">Kinase</keyword>
<evidence type="ECO:0000313" key="2">
    <source>
        <dbReference type="EMBL" id="PHJ16892.1"/>
    </source>
</evidence>
<accession>A0A2C6KK94</accession>
<feature type="compositionally biased region" description="Polar residues" evidence="1">
    <location>
        <begin position="16"/>
        <end position="26"/>
    </location>
</feature>
<comment type="caution">
    <text evidence="2">The sequence shown here is derived from an EMBL/GenBank/DDBJ whole genome shotgun (WGS) entry which is preliminary data.</text>
</comment>